<protein>
    <recommendedName>
        <fullName evidence="2">Glycosyl transferase family 1 domain-containing protein</fullName>
    </recommendedName>
</protein>
<dbReference type="AlphaFoldDB" id="X0X9D0"/>
<organism evidence="1">
    <name type="scientific">marine sediment metagenome</name>
    <dbReference type="NCBI Taxonomy" id="412755"/>
    <lineage>
        <taxon>unclassified sequences</taxon>
        <taxon>metagenomes</taxon>
        <taxon>ecological metagenomes</taxon>
    </lineage>
</organism>
<evidence type="ECO:0008006" key="2">
    <source>
        <dbReference type="Google" id="ProtNLM"/>
    </source>
</evidence>
<dbReference type="SUPFAM" id="SSF53756">
    <property type="entry name" value="UDP-Glycosyltransferase/glycogen phosphorylase"/>
    <property type="match status" value="1"/>
</dbReference>
<proteinExistence type="predicted"/>
<reference evidence="1" key="1">
    <citation type="journal article" date="2014" name="Front. Microbiol.">
        <title>High frequency of phylogenetically diverse reductive dehalogenase-homologous genes in deep subseafloor sedimentary metagenomes.</title>
        <authorList>
            <person name="Kawai M."/>
            <person name="Futagami T."/>
            <person name="Toyoda A."/>
            <person name="Takaki Y."/>
            <person name="Nishi S."/>
            <person name="Hori S."/>
            <person name="Arai W."/>
            <person name="Tsubouchi T."/>
            <person name="Morono Y."/>
            <person name="Uchiyama I."/>
            <person name="Ito T."/>
            <person name="Fujiyama A."/>
            <person name="Inagaki F."/>
            <person name="Takami H."/>
        </authorList>
    </citation>
    <scope>NUCLEOTIDE SEQUENCE</scope>
    <source>
        <strain evidence="1">Expedition CK06-06</strain>
    </source>
</reference>
<evidence type="ECO:0000313" key="1">
    <source>
        <dbReference type="EMBL" id="GAG21546.1"/>
    </source>
</evidence>
<feature type="non-terminal residue" evidence="1">
    <location>
        <position position="1"/>
    </location>
</feature>
<name>X0X9D0_9ZZZZ</name>
<comment type="caution">
    <text evidence="1">The sequence shown here is derived from an EMBL/GenBank/DDBJ whole genome shotgun (WGS) entry which is preliminary data.</text>
</comment>
<dbReference type="EMBL" id="BARS01035702">
    <property type="protein sequence ID" value="GAG21546.1"/>
    <property type="molecule type" value="Genomic_DNA"/>
</dbReference>
<gene>
    <name evidence="1" type="ORF">S01H1_54978</name>
</gene>
<accession>X0X9D0</accession>
<dbReference type="Gene3D" id="3.40.50.2000">
    <property type="entry name" value="Glycogen Phosphorylase B"/>
    <property type="match status" value="1"/>
</dbReference>
<sequence length="69" mass="8481">LKESIYETETFNLVNQIPDEIIKSLVLLDPDFYHKIKENCYKRVENNFRWGIVSKKLREFYTKLKIYKH</sequence>